<dbReference type="Proteomes" id="UP001346149">
    <property type="component" value="Unassembled WGS sequence"/>
</dbReference>
<keyword evidence="2" id="KW-1185">Reference proteome</keyword>
<protein>
    <submittedName>
        <fullName evidence="1">Uncharacterized protein</fullName>
    </submittedName>
</protein>
<organism evidence="1 2">
    <name type="scientific">Trapa natans</name>
    <name type="common">Water chestnut</name>
    <dbReference type="NCBI Taxonomy" id="22666"/>
    <lineage>
        <taxon>Eukaryota</taxon>
        <taxon>Viridiplantae</taxon>
        <taxon>Streptophyta</taxon>
        <taxon>Embryophyta</taxon>
        <taxon>Tracheophyta</taxon>
        <taxon>Spermatophyta</taxon>
        <taxon>Magnoliopsida</taxon>
        <taxon>eudicotyledons</taxon>
        <taxon>Gunneridae</taxon>
        <taxon>Pentapetalae</taxon>
        <taxon>rosids</taxon>
        <taxon>malvids</taxon>
        <taxon>Myrtales</taxon>
        <taxon>Lythraceae</taxon>
        <taxon>Trapa</taxon>
    </lineage>
</organism>
<accession>A0AAN7QHR3</accession>
<proteinExistence type="predicted"/>
<evidence type="ECO:0000313" key="1">
    <source>
        <dbReference type="EMBL" id="KAK4767523.1"/>
    </source>
</evidence>
<evidence type="ECO:0000313" key="2">
    <source>
        <dbReference type="Proteomes" id="UP001346149"/>
    </source>
</evidence>
<name>A0AAN7QHR3_TRANT</name>
<comment type="caution">
    <text evidence="1">The sequence shown here is derived from an EMBL/GenBank/DDBJ whole genome shotgun (WGS) entry which is preliminary data.</text>
</comment>
<reference evidence="1 2" key="1">
    <citation type="journal article" date="2023" name="Hortic Res">
        <title>Pangenome of water caltrop reveals structural variations and asymmetric subgenome divergence after allopolyploidization.</title>
        <authorList>
            <person name="Zhang X."/>
            <person name="Chen Y."/>
            <person name="Wang L."/>
            <person name="Yuan Y."/>
            <person name="Fang M."/>
            <person name="Shi L."/>
            <person name="Lu R."/>
            <person name="Comes H.P."/>
            <person name="Ma Y."/>
            <person name="Chen Y."/>
            <person name="Huang G."/>
            <person name="Zhou Y."/>
            <person name="Zheng Z."/>
            <person name="Qiu Y."/>
        </authorList>
    </citation>
    <scope>NUCLEOTIDE SEQUENCE [LARGE SCALE GENOMIC DNA]</scope>
    <source>
        <strain evidence="1">F231</strain>
    </source>
</reference>
<sequence length="130" mass="14287">MIKIPINRSVAMDVVPPAPPNLNLGYHLTDIEDEDDDLFEIDLDAVGDMPPPTYYWGRYITSSATTVLFANCLLPITDVSKAIPASVPSVLQTMPRGNMNMCLSLSEPITLGKLLQLPYPRALISLSTKR</sequence>
<dbReference type="EMBL" id="JAXQNO010000022">
    <property type="protein sequence ID" value="KAK4767523.1"/>
    <property type="molecule type" value="Genomic_DNA"/>
</dbReference>
<gene>
    <name evidence="1" type="ORF">SAY86_015273</name>
</gene>
<dbReference type="AlphaFoldDB" id="A0AAN7QHR3"/>